<dbReference type="Gene3D" id="3.30.70.60">
    <property type="match status" value="1"/>
</dbReference>
<gene>
    <name evidence="4 5" type="primary">rpsF</name>
    <name evidence="5" type="ORF">FF306_00707</name>
    <name evidence="6" type="ORF">RZ72_04210</name>
</gene>
<dbReference type="PATRIC" id="fig|148814.10.peg.26"/>
<evidence type="ECO:0000256" key="2">
    <source>
        <dbReference type="ARBA" id="ARBA00035104"/>
    </source>
</evidence>
<dbReference type="Proteomes" id="UP000186588">
    <property type="component" value="Unassembled WGS sequence"/>
</dbReference>
<dbReference type="NCBIfam" id="TIGR00166">
    <property type="entry name" value="S6"/>
    <property type="match status" value="1"/>
</dbReference>
<comment type="similarity">
    <text evidence="1 4">Belongs to the bacterial ribosomal protein bS6 family.</text>
</comment>
<dbReference type="GO" id="GO:0003735">
    <property type="term" value="F:structural constituent of ribosome"/>
    <property type="evidence" value="ECO:0007669"/>
    <property type="project" value="InterPro"/>
</dbReference>
<evidence type="ECO:0000313" key="7">
    <source>
        <dbReference type="Proteomes" id="UP000037749"/>
    </source>
</evidence>
<dbReference type="GO" id="GO:1990904">
    <property type="term" value="C:ribonucleoprotein complex"/>
    <property type="evidence" value="ECO:0007669"/>
    <property type="project" value="UniProtKB-KW"/>
</dbReference>
<dbReference type="EMBL" id="JXCZ01000001">
    <property type="protein sequence ID" value="KOY79830.1"/>
    <property type="molecule type" value="Genomic_DNA"/>
</dbReference>
<dbReference type="Proteomes" id="UP000037749">
    <property type="component" value="Unassembled WGS sequence"/>
</dbReference>
<keyword evidence="4 5" id="KW-0689">Ribosomal protein</keyword>
<dbReference type="InterPro" id="IPR014717">
    <property type="entry name" value="Transl_elong_EF1B/ribsomal_bS6"/>
</dbReference>
<dbReference type="AlphaFoldDB" id="A0A0M9D902"/>
<reference evidence="5 8" key="2">
    <citation type="journal article" date="2016" name="Syst. Appl. Microbiol.">
        <title>Genomic characterization of a fructophilic bee symbiont Lactobacillus kunkeei reveals its niche-specific adaptation.</title>
        <authorList>
            <person name="Maeno S."/>
            <person name="Tanizawa Y."/>
            <person name="Kanesaki Y."/>
            <person name="Kubota E."/>
            <person name="Kumar H."/>
            <person name="Dicks L."/>
            <person name="Salminen S."/>
            <person name="Nakagawa J."/>
            <person name="Arita M."/>
            <person name="Endo A."/>
        </authorList>
    </citation>
    <scope>NUCLEOTIDE SEQUENCE [LARGE SCALE GENOMIC DNA]</scope>
    <source>
        <strain evidence="5 8">FF30-6</strain>
    </source>
</reference>
<dbReference type="HAMAP" id="MF_00360">
    <property type="entry name" value="Ribosomal_bS6"/>
    <property type="match status" value="1"/>
</dbReference>
<sequence length="96" mass="11294">MEEHKYEITYIIRPDMEEGAKNDLVAKFDKVLTDNGAKIIDSKDWSKRRFAYEIAGYNEGVYHIVNLTTAEKTALDEFDRQSKFSDDILRQMTVRR</sequence>
<evidence type="ECO:0000313" key="5">
    <source>
        <dbReference type="EMBL" id="GAT90606.1"/>
    </source>
</evidence>
<dbReference type="PANTHER" id="PTHR21011">
    <property type="entry name" value="MITOCHONDRIAL 28S RIBOSOMAL PROTEIN S6"/>
    <property type="match status" value="1"/>
</dbReference>
<comment type="function">
    <text evidence="2 4">Binds together with bS18 to 16S ribosomal RNA.</text>
</comment>
<keyword evidence="4" id="KW-0694">RNA-binding</keyword>
<evidence type="ECO:0000256" key="3">
    <source>
        <dbReference type="ARBA" id="ARBA00035294"/>
    </source>
</evidence>
<evidence type="ECO:0000313" key="8">
    <source>
        <dbReference type="Proteomes" id="UP000186588"/>
    </source>
</evidence>
<dbReference type="GO" id="GO:0070181">
    <property type="term" value="F:small ribosomal subunit rRNA binding"/>
    <property type="evidence" value="ECO:0007669"/>
    <property type="project" value="TreeGrafter"/>
</dbReference>
<comment type="caution">
    <text evidence="5">The sequence shown here is derived from an EMBL/GenBank/DDBJ whole genome shotgun (WGS) entry which is preliminary data.</text>
</comment>
<dbReference type="PANTHER" id="PTHR21011:SF1">
    <property type="entry name" value="SMALL RIBOSOMAL SUBUNIT PROTEIN BS6M"/>
    <property type="match status" value="1"/>
</dbReference>
<dbReference type="GO" id="GO:0005737">
    <property type="term" value="C:cytoplasm"/>
    <property type="evidence" value="ECO:0007669"/>
    <property type="project" value="UniProtKB-ARBA"/>
</dbReference>
<dbReference type="InterPro" id="IPR000529">
    <property type="entry name" value="Ribosomal_bS6"/>
</dbReference>
<dbReference type="InterPro" id="IPR035980">
    <property type="entry name" value="Ribosomal_bS6_sf"/>
</dbReference>
<accession>A0A0M9D902</accession>
<dbReference type="SUPFAM" id="SSF54995">
    <property type="entry name" value="Ribosomal protein S6"/>
    <property type="match status" value="1"/>
</dbReference>
<dbReference type="CDD" id="cd00473">
    <property type="entry name" value="bS6"/>
    <property type="match status" value="1"/>
</dbReference>
<dbReference type="Pfam" id="PF01250">
    <property type="entry name" value="Ribosomal_S6"/>
    <property type="match status" value="1"/>
</dbReference>
<organism evidence="5 8">
    <name type="scientific">Apilactobacillus kunkeei</name>
    <dbReference type="NCBI Taxonomy" id="148814"/>
    <lineage>
        <taxon>Bacteria</taxon>
        <taxon>Bacillati</taxon>
        <taxon>Bacillota</taxon>
        <taxon>Bacilli</taxon>
        <taxon>Lactobacillales</taxon>
        <taxon>Lactobacillaceae</taxon>
        <taxon>Apilactobacillus</taxon>
    </lineage>
</organism>
<keyword evidence="4" id="KW-0687">Ribonucleoprotein</keyword>
<dbReference type="InterPro" id="IPR020814">
    <property type="entry name" value="Ribosomal_S6_plastid/chlpt"/>
</dbReference>
<name>A0A0M9D902_9LACO</name>
<evidence type="ECO:0000313" key="6">
    <source>
        <dbReference type="EMBL" id="KOY79830.1"/>
    </source>
</evidence>
<dbReference type="RefSeq" id="WP_034533768.1">
    <property type="nucleotide sequence ID" value="NZ_BAABVW010000069.1"/>
</dbReference>
<dbReference type="GO" id="GO:0005840">
    <property type="term" value="C:ribosome"/>
    <property type="evidence" value="ECO:0007669"/>
    <property type="project" value="UniProtKB-KW"/>
</dbReference>
<dbReference type="GO" id="GO:0006412">
    <property type="term" value="P:translation"/>
    <property type="evidence" value="ECO:0007669"/>
    <property type="project" value="UniProtKB-UniRule"/>
</dbReference>
<evidence type="ECO:0000256" key="1">
    <source>
        <dbReference type="ARBA" id="ARBA00009512"/>
    </source>
</evidence>
<proteinExistence type="inferred from homology"/>
<evidence type="ECO:0000256" key="4">
    <source>
        <dbReference type="HAMAP-Rule" id="MF_00360"/>
    </source>
</evidence>
<protein>
    <recommendedName>
        <fullName evidence="3 4">Small ribosomal subunit protein bS6</fullName>
    </recommendedName>
</protein>
<keyword evidence="4" id="KW-0699">rRNA-binding</keyword>
<reference evidence="6 7" key="1">
    <citation type="journal article" date="2015" name="Genome Biol. Evol.">
        <title>Functionally Structured Genomes in Lactobacillus kunkeei Colonizing the Honey Crop and Food Products of Honeybees and Stingless Bees.</title>
        <authorList>
            <person name="Tamarit D."/>
            <person name="Ellegaard K.M."/>
            <person name="Wikander J."/>
            <person name="Olofsson T."/>
            <person name="Vasquez A."/>
            <person name="Andersson S.G."/>
        </authorList>
    </citation>
    <scope>NUCLEOTIDE SEQUENCE [LARGE SCALE GENOMIC DNA]</scope>
    <source>
        <strain evidence="6 7">LAla</strain>
    </source>
</reference>
<dbReference type="EMBL" id="BDDX01000005">
    <property type="protein sequence ID" value="GAT90606.1"/>
    <property type="molecule type" value="Genomic_DNA"/>
</dbReference>